<comment type="caution">
    <text evidence="2">The sequence shown here is derived from an EMBL/GenBank/DDBJ whole genome shotgun (WGS) entry which is preliminary data.</text>
</comment>
<sequence length="322" mass="35343">MEKHHLSRRRFIGSGAIAATGLLFLSKSSFAGALLNSADKPNSMVNGVQIGVITYSFRSMPGTAEDLLKYCIDCNINAIELMGDAAEAYAGAPKRAGVYGRSPTAEETAVNADFPMRLAEWRANAPMDKFVELRKMYKNAGVKIYAWKPNALGKKNTDAEIEYAFKAGKALGVNHVTVELPDDEQTKRLGDLATKHKMIVGYHAHTQATPTLWDTALSQSEYNGINLDIGHYASGTSSSPVPFIEKYHDRITSMHIKDRKFNNGPNAPWGTGDTAIKEVMALMKTNKYKFPATIELEYNIPAGSDAVREVKVCREYLVSALS</sequence>
<dbReference type="InterPro" id="IPR036237">
    <property type="entry name" value="Xyl_isomerase-like_sf"/>
</dbReference>
<dbReference type="GO" id="GO:0016853">
    <property type="term" value="F:isomerase activity"/>
    <property type="evidence" value="ECO:0007669"/>
    <property type="project" value="UniProtKB-KW"/>
</dbReference>
<dbReference type="PANTHER" id="PTHR12110">
    <property type="entry name" value="HYDROXYPYRUVATE ISOMERASE"/>
    <property type="match status" value="1"/>
</dbReference>
<dbReference type="InterPro" id="IPR050312">
    <property type="entry name" value="IolE/XylAMocC-like"/>
</dbReference>
<feature type="domain" description="Xylose isomerase-like TIM barrel" evidence="1">
    <location>
        <begin position="185"/>
        <end position="314"/>
    </location>
</feature>
<dbReference type="AlphaFoldDB" id="A0A444MU17"/>
<dbReference type="InterPro" id="IPR013022">
    <property type="entry name" value="Xyl_isomerase-like_TIM-brl"/>
</dbReference>
<dbReference type="InterPro" id="IPR006311">
    <property type="entry name" value="TAT_signal"/>
</dbReference>
<dbReference type="EMBL" id="SBIW01000001">
    <property type="protein sequence ID" value="RWY57109.1"/>
    <property type="molecule type" value="Genomic_DNA"/>
</dbReference>
<evidence type="ECO:0000313" key="2">
    <source>
        <dbReference type="EMBL" id="RWY57109.1"/>
    </source>
</evidence>
<gene>
    <name evidence="2" type="ORF">EPL05_00825</name>
</gene>
<dbReference type="RefSeq" id="WP_128531616.1">
    <property type="nucleotide sequence ID" value="NZ_SBIW01000001.1"/>
</dbReference>
<reference evidence="2 3" key="1">
    <citation type="submission" date="2019-01" db="EMBL/GenBank/DDBJ databases">
        <title>Mucilaginibacter antarcticum sp. nov., isolated from antarctic soil.</title>
        <authorList>
            <person name="Yan Y.-Q."/>
            <person name="Du Z.-J."/>
        </authorList>
    </citation>
    <scope>NUCLEOTIDE SEQUENCE [LARGE SCALE GENOMIC DNA]</scope>
    <source>
        <strain evidence="2 3">F01003</strain>
    </source>
</reference>
<keyword evidence="2" id="KW-0413">Isomerase</keyword>
<evidence type="ECO:0000313" key="3">
    <source>
        <dbReference type="Proteomes" id="UP000286701"/>
    </source>
</evidence>
<dbReference type="Gene3D" id="3.20.20.150">
    <property type="entry name" value="Divalent-metal-dependent TIM barrel enzymes"/>
    <property type="match status" value="1"/>
</dbReference>
<name>A0A444MU17_9SPHI</name>
<dbReference type="Proteomes" id="UP000286701">
    <property type="component" value="Unassembled WGS sequence"/>
</dbReference>
<protein>
    <submittedName>
        <fullName evidence="2">Sugar phosphate isomerase/epimerase</fullName>
    </submittedName>
</protein>
<evidence type="ECO:0000259" key="1">
    <source>
        <dbReference type="Pfam" id="PF01261"/>
    </source>
</evidence>
<dbReference type="OrthoDB" id="263912at2"/>
<proteinExistence type="predicted"/>
<dbReference type="Pfam" id="PF01261">
    <property type="entry name" value="AP_endonuc_2"/>
    <property type="match status" value="1"/>
</dbReference>
<accession>A0A444MU17</accession>
<keyword evidence="3" id="KW-1185">Reference proteome</keyword>
<dbReference type="PANTHER" id="PTHR12110:SF41">
    <property type="entry name" value="INOSOSE DEHYDRATASE"/>
    <property type="match status" value="1"/>
</dbReference>
<organism evidence="2 3">
    <name type="scientific">Mucilaginibacter gilvus</name>
    <dbReference type="NCBI Taxonomy" id="2305909"/>
    <lineage>
        <taxon>Bacteria</taxon>
        <taxon>Pseudomonadati</taxon>
        <taxon>Bacteroidota</taxon>
        <taxon>Sphingobacteriia</taxon>
        <taxon>Sphingobacteriales</taxon>
        <taxon>Sphingobacteriaceae</taxon>
        <taxon>Mucilaginibacter</taxon>
    </lineage>
</organism>
<dbReference type="PROSITE" id="PS51318">
    <property type="entry name" value="TAT"/>
    <property type="match status" value="1"/>
</dbReference>
<dbReference type="SUPFAM" id="SSF51658">
    <property type="entry name" value="Xylose isomerase-like"/>
    <property type="match status" value="1"/>
</dbReference>